<accession>A0A9J7BT07</accession>
<evidence type="ECO:0008006" key="3">
    <source>
        <dbReference type="Google" id="ProtNLM"/>
    </source>
</evidence>
<evidence type="ECO:0000313" key="2">
    <source>
        <dbReference type="Proteomes" id="UP001059380"/>
    </source>
</evidence>
<dbReference type="RefSeq" id="WP_260795386.1">
    <property type="nucleotide sequence ID" value="NZ_CP093313.1"/>
</dbReference>
<keyword evidence="2" id="KW-1185">Reference proteome</keyword>
<protein>
    <recommendedName>
        <fullName evidence="3">Glycosyltransferase</fullName>
    </recommendedName>
</protein>
<dbReference type="KEGG" id="orp:MOP44_07515"/>
<organism evidence="1 2">
    <name type="scientific">Occallatibacter riparius</name>
    <dbReference type="NCBI Taxonomy" id="1002689"/>
    <lineage>
        <taxon>Bacteria</taxon>
        <taxon>Pseudomonadati</taxon>
        <taxon>Acidobacteriota</taxon>
        <taxon>Terriglobia</taxon>
        <taxon>Terriglobales</taxon>
        <taxon>Acidobacteriaceae</taxon>
        <taxon>Occallatibacter</taxon>
    </lineage>
</organism>
<proteinExistence type="predicted"/>
<gene>
    <name evidence="1" type="ORF">MOP44_07515</name>
</gene>
<dbReference type="Proteomes" id="UP001059380">
    <property type="component" value="Chromosome"/>
</dbReference>
<reference evidence="1" key="1">
    <citation type="submission" date="2021-04" db="EMBL/GenBank/DDBJ databases">
        <title>Phylogenetic analysis of Acidobacteriaceae.</title>
        <authorList>
            <person name="Qiu L."/>
            <person name="Zhang Q."/>
        </authorList>
    </citation>
    <scope>NUCLEOTIDE SEQUENCE</scope>
    <source>
        <strain evidence="1">DSM 25168</strain>
    </source>
</reference>
<dbReference type="EMBL" id="CP093313">
    <property type="protein sequence ID" value="UWZ85784.1"/>
    <property type="molecule type" value="Genomic_DNA"/>
</dbReference>
<name>A0A9J7BT07_9BACT</name>
<dbReference type="AlphaFoldDB" id="A0A9J7BT07"/>
<evidence type="ECO:0000313" key="1">
    <source>
        <dbReference type="EMBL" id="UWZ85784.1"/>
    </source>
</evidence>
<sequence>MATADPIPDLSGPQTPAGYALLALLPPLPQDQLESTLSRLASVVPPEELVVAAQNGAGGETLATMRIVEAPPTRVTWTLTAADFANAAELARKHEARAVLVLGPECASLESAALGRLASAAMNGSADLVLPHYDLPANSGLVNSAILYPLTRALFATRARFPVAIDLGFSLRMADRMASAAQRYNAIGQDDAMLWPVSEAVIAGYSLLEVDAGFRATPQPPDPDIRSILAAVAGSLFSDLEAKAAFWQRPRRLPPARVAPPASNRNAENPPDVASMVDRFRLAYSNLQEIWSLVLPPHSLLGLKRLSLMDPASFRMPENLWARIVYDFLIAFRLRTINRGHLMGALIPLYLAWVAGHINVTASGGNPERHIEAVAAAFDADKPYLVSRWRWPDRFNP</sequence>